<accession>A0A371DYQ0</accession>
<reference evidence="1" key="1">
    <citation type="submission" date="2018-05" db="EMBL/GenBank/DDBJ databases">
        <title>Draft genome of Mucuna pruriens seed.</title>
        <authorList>
            <person name="Nnadi N.E."/>
            <person name="Vos R."/>
            <person name="Hasami M.H."/>
            <person name="Devisetty U.K."/>
            <person name="Aguiy J.C."/>
        </authorList>
    </citation>
    <scope>NUCLEOTIDE SEQUENCE [LARGE SCALE GENOMIC DNA]</scope>
    <source>
        <strain evidence="1">JCA_2017</strain>
    </source>
</reference>
<sequence length="92" mass="10846">MNQEVPSNPNYWPTLCRINLSFAIQSNQEWILSVDGALIQKRSEARVNLEGPDNIYRQYDHDKEDGSKRFDGQKWYQLVTRHVDGKYQTKES</sequence>
<dbReference type="AlphaFoldDB" id="A0A371DYQ0"/>
<gene>
    <name evidence="1" type="ORF">CR513_63125</name>
</gene>
<organism evidence="1 2">
    <name type="scientific">Mucuna pruriens</name>
    <name type="common">Velvet bean</name>
    <name type="synonym">Dolichos pruriens</name>
    <dbReference type="NCBI Taxonomy" id="157652"/>
    <lineage>
        <taxon>Eukaryota</taxon>
        <taxon>Viridiplantae</taxon>
        <taxon>Streptophyta</taxon>
        <taxon>Embryophyta</taxon>
        <taxon>Tracheophyta</taxon>
        <taxon>Spermatophyta</taxon>
        <taxon>Magnoliopsida</taxon>
        <taxon>eudicotyledons</taxon>
        <taxon>Gunneridae</taxon>
        <taxon>Pentapetalae</taxon>
        <taxon>rosids</taxon>
        <taxon>fabids</taxon>
        <taxon>Fabales</taxon>
        <taxon>Fabaceae</taxon>
        <taxon>Papilionoideae</taxon>
        <taxon>50 kb inversion clade</taxon>
        <taxon>NPAAA clade</taxon>
        <taxon>indigoferoid/millettioid clade</taxon>
        <taxon>Phaseoleae</taxon>
        <taxon>Mucuna</taxon>
    </lineage>
</organism>
<comment type="caution">
    <text evidence="1">The sequence shown here is derived from an EMBL/GenBank/DDBJ whole genome shotgun (WGS) entry which is preliminary data.</text>
</comment>
<protein>
    <submittedName>
        <fullName evidence="1">Uncharacterized protein</fullName>
    </submittedName>
</protein>
<proteinExistence type="predicted"/>
<evidence type="ECO:0000313" key="1">
    <source>
        <dbReference type="EMBL" id="RDX57621.1"/>
    </source>
</evidence>
<dbReference type="EMBL" id="QJKJ01018446">
    <property type="protein sequence ID" value="RDX57621.1"/>
    <property type="molecule type" value="Genomic_DNA"/>
</dbReference>
<evidence type="ECO:0000313" key="2">
    <source>
        <dbReference type="Proteomes" id="UP000257109"/>
    </source>
</evidence>
<name>A0A371DYQ0_MUCPR</name>
<dbReference type="Proteomes" id="UP000257109">
    <property type="component" value="Unassembled WGS sequence"/>
</dbReference>
<keyword evidence="2" id="KW-1185">Reference proteome</keyword>
<feature type="non-terminal residue" evidence="1">
    <location>
        <position position="1"/>
    </location>
</feature>